<feature type="region of interest" description="Disordered" evidence="13">
    <location>
        <begin position="637"/>
        <end position="657"/>
    </location>
</feature>
<dbReference type="InterPro" id="IPR014016">
    <property type="entry name" value="UvrD-like_ATP-bd"/>
</dbReference>
<dbReference type="GO" id="GO:0033202">
    <property type="term" value="C:DNA helicase complex"/>
    <property type="evidence" value="ECO:0007669"/>
    <property type="project" value="TreeGrafter"/>
</dbReference>
<dbReference type="EMBL" id="JASCXX010000002">
    <property type="protein sequence ID" value="MDI6447915.1"/>
    <property type="molecule type" value="Genomic_DNA"/>
</dbReference>
<dbReference type="GO" id="GO:0005524">
    <property type="term" value="F:ATP binding"/>
    <property type="evidence" value="ECO:0007669"/>
    <property type="project" value="UniProtKB-UniRule"/>
</dbReference>
<evidence type="ECO:0000256" key="9">
    <source>
        <dbReference type="ARBA" id="ARBA00034808"/>
    </source>
</evidence>
<evidence type="ECO:0000256" key="11">
    <source>
        <dbReference type="ARBA" id="ARBA00048988"/>
    </source>
</evidence>
<dbReference type="Pfam" id="PF13361">
    <property type="entry name" value="UvrD_C"/>
    <property type="match status" value="1"/>
</dbReference>
<evidence type="ECO:0000256" key="4">
    <source>
        <dbReference type="ARBA" id="ARBA00022806"/>
    </source>
</evidence>
<dbReference type="InterPro" id="IPR013986">
    <property type="entry name" value="DExx_box_DNA_helicase_dom_sf"/>
</dbReference>
<dbReference type="CDD" id="cd17932">
    <property type="entry name" value="DEXQc_UvrD"/>
    <property type="match status" value="1"/>
</dbReference>
<dbReference type="PANTHER" id="PTHR11070">
    <property type="entry name" value="UVRD / RECB / PCRA DNA HELICASE FAMILY MEMBER"/>
    <property type="match status" value="1"/>
</dbReference>
<evidence type="ECO:0000256" key="13">
    <source>
        <dbReference type="SAM" id="MobiDB-lite"/>
    </source>
</evidence>
<dbReference type="EC" id="5.6.2.4" evidence="9"/>
<evidence type="ECO:0000256" key="1">
    <source>
        <dbReference type="ARBA" id="ARBA00009922"/>
    </source>
</evidence>
<keyword evidence="2 12" id="KW-0547">Nucleotide-binding</keyword>
<evidence type="ECO:0000256" key="5">
    <source>
        <dbReference type="ARBA" id="ARBA00022840"/>
    </source>
</evidence>
<evidence type="ECO:0000313" key="16">
    <source>
        <dbReference type="EMBL" id="MDI6447915.1"/>
    </source>
</evidence>
<dbReference type="FunFam" id="1.10.486.10:FF:000003">
    <property type="entry name" value="ATP-dependent DNA helicase"/>
    <property type="match status" value="1"/>
</dbReference>
<dbReference type="InterPro" id="IPR000212">
    <property type="entry name" value="DNA_helicase_UvrD/REP"/>
</dbReference>
<evidence type="ECO:0000256" key="2">
    <source>
        <dbReference type="ARBA" id="ARBA00022741"/>
    </source>
</evidence>
<dbReference type="Gene3D" id="1.10.10.160">
    <property type="match status" value="1"/>
</dbReference>
<comment type="catalytic activity">
    <reaction evidence="11">
        <text>ATP + H2O = ADP + phosphate + H(+)</text>
        <dbReference type="Rhea" id="RHEA:13065"/>
        <dbReference type="ChEBI" id="CHEBI:15377"/>
        <dbReference type="ChEBI" id="CHEBI:15378"/>
        <dbReference type="ChEBI" id="CHEBI:30616"/>
        <dbReference type="ChEBI" id="CHEBI:43474"/>
        <dbReference type="ChEBI" id="CHEBI:456216"/>
        <dbReference type="EC" id="5.6.2.4"/>
    </reaction>
</comment>
<dbReference type="PROSITE" id="PS51198">
    <property type="entry name" value="UVRD_HELICASE_ATP_BIND"/>
    <property type="match status" value="1"/>
</dbReference>
<proteinExistence type="inferred from homology"/>
<dbReference type="PROSITE" id="PS51217">
    <property type="entry name" value="UVRD_HELICASE_CTER"/>
    <property type="match status" value="1"/>
</dbReference>
<dbReference type="Gene3D" id="1.10.486.10">
    <property type="entry name" value="PCRA, domain 4"/>
    <property type="match status" value="1"/>
</dbReference>
<dbReference type="GO" id="GO:0009314">
    <property type="term" value="P:response to radiation"/>
    <property type="evidence" value="ECO:0007669"/>
    <property type="project" value="UniProtKB-ARBA"/>
</dbReference>
<dbReference type="InterPro" id="IPR014017">
    <property type="entry name" value="DNA_helicase_UvrD-like_C"/>
</dbReference>
<feature type="binding site" evidence="12">
    <location>
        <begin position="28"/>
        <end position="35"/>
    </location>
    <ligand>
        <name>ATP</name>
        <dbReference type="ChEBI" id="CHEBI:30616"/>
    </ligand>
</feature>
<evidence type="ECO:0000256" key="3">
    <source>
        <dbReference type="ARBA" id="ARBA00022801"/>
    </source>
</evidence>
<gene>
    <name evidence="16" type="ORF">QJ522_02570</name>
</gene>
<evidence type="ECO:0000256" key="10">
    <source>
        <dbReference type="ARBA" id="ARBA00034923"/>
    </source>
</evidence>
<keyword evidence="6" id="KW-0238">DNA-binding</keyword>
<evidence type="ECO:0000256" key="12">
    <source>
        <dbReference type="PROSITE-ProRule" id="PRU00560"/>
    </source>
</evidence>
<keyword evidence="4 12" id="KW-0347">Helicase</keyword>
<organism evidence="16 17">
    <name type="scientific">Anaerobaca lacustris</name>
    <dbReference type="NCBI Taxonomy" id="3044600"/>
    <lineage>
        <taxon>Bacteria</taxon>
        <taxon>Pseudomonadati</taxon>
        <taxon>Planctomycetota</taxon>
        <taxon>Phycisphaerae</taxon>
        <taxon>Sedimentisphaerales</taxon>
        <taxon>Anaerobacaceae</taxon>
        <taxon>Anaerobaca</taxon>
    </lineage>
</organism>
<name>A0AAW6TQT8_9BACT</name>
<sequence>MDEALLAQLTSSQRKAVSHRDGPLLVLAGPGSGKTRVITCRIAALVDSGVRPYNICAITFTNKAAEEMRQRAAALGPSGGAHISTFHSLCVRILRRYAEAAGIHSNFSIYDSADQSKCVKQAVKDCGLDGTNFPPARMLDAISTLKNKLIDAEAFQERAEDFFSRTLSQVYTRYQQILAERNGLDFDDLLMKVAFLLETDSAVCGELSNRFKFLLIDEYQDTNHAQYRLAKALALPHGNICATGDPDQSIYRWRGADIRNILAFEKDWPEAVVVKLEENFRSTAAILRAADSLIARNTNRKQKALVAVRTDEGKVCVEGHEDEAAEADAVARQVDALLSQKVPAGQIAVFYRVNAMSRALEEAFVRRRVPYQVVRGVEFYNRKEIRDLLAYLKVLANPADEVALLRIINTPTRGIGKVTVDRVKAFAVSHGLTLSQALARADQVPEVSGAARTKLMAFSCLLDKLRRDIVGPVAPLAERVFRESGLEQSFKGTGQDGQDALENISELINAAAAYDQQTTEPSLLDYLQQIALFSDTDAYEATSERAALMTLHAAKGLEFDHVFIIGLEDGLLPHERGNGDGDELEEERRLFFVGVTRARINLYLSYARYRTVRGQFLRTVASPFLFELGLDSITQKDEEPEDDEDAFGGYGRRPRLASRPVPAKQAEPEFAPGQLVRHKTFGLGRVRKYADMGANSVVTIQFNTGQTKSLLLQYAHLTRV</sequence>
<dbReference type="AlphaFoldDB" id="A0AAW6TQT8"/>
<dbReference type="PANTHER" id="PTHR11070:SF2">
    <property type="entry name" value="ATP-DEPENDENT DNA HELICASE SRS2"/>
    <property type="match status" value="1"/>
</dbReference>
<comment type="similarity">
    <text evidence="1">Belongs to the helicase family. UvrD subfamily.</text>
</comment>
<dbReference type="Gene3D" id="3.40.50.300">
    <property type="entry name" value="P-loop containing nucleotide triphosphate hydrolases"/>
    <property type="match status" value="2"/>
</dbReference>
<keyword evidence="17" id="KW-1185">Reference proteome</keyword>
<reference evidence="16" key="1">
    <citation type="submission" date="2023-05" db="EMBL/GenBank/DDBJ databases">
        <title>Anaerotaeda fermentans gen. nov., sp. nov., a novel anaerobic planctomycete of the new family within the order Sedimentisphaerales isolated from Taman Peninsula, Russia.</title>
        <authorList>
            <person name="Khomyakova M.A."/>
            <person name="Merkel A.Y."/>
            <person name="Slobodkin A.I."/>
        </authorList>
    </citation>
    <scope>NUCLEOTIDE SEQUENCE</scope>
    <source>
        <strain evidence="16">M17dextr</strain>
    </source>
</reference>
<dbReference type="GO" id="GO:0043138">
    <property type="term" value="F:3'-5' DNA helicase activity"/>
    <property type="evidence" value="ECO:0007669"/>
    <property type="project" value="UniProtKB-EC"/>
</dbReference>
<feature type="domain" description="UvrD-like helicase C-terminal" evidence="15">
    <location>
        <begin position="284"/>
        <end position="556"/>
    </location>
</feature>
<evidence type="ECO:0000256" key="8">
    <source>
        <dbReference type="ARBA" id="ARBA00034617"/>
    </source>
</evidence>
<evidence type="ECO:0000259" key="15">
    <source>
        <dbReference type="PROSITE" id="PS51217"/>
    </source>
</evidence>
<evidence type="ECO:0000256" key="7">
    <source>
        <dbReference type="ARBA" id="ARBA00023235"/>
    </source>
</evidence>
<dbReference type="RefSeq" id="WP_349243326.1">
    <property type="nucleotide sequence ID" value="NZ_JASCXX010000002.1"/>
</dbReference>
<dbReference type="GO" id="GO:0000725">
    <property type="term" value="P:recombinational repair"/>
    <property type="evidence" value="ECO:0007669"/>
    <property type="project" value="TreeGrafter"/>
</dbReference>
<keyword evidence="5 12" id="KW-0067">ATP-binding</keyword>
<dbReference type="Pfam" id="PF00580">
    <property type="entry name" value="UvrD-helicase"/>
    <property type="match status" value="1"/>
</dbReference>
<dbReference type="Proteomes" id="UP001431776">
    <property type="component" value="Unassembled WGS sequence"/>
</dbReference>
<dbReference type="SUPFAM" id="SSF52540">
    <property type="entry name" value="P-loop containing nucleoside triphosphate hydrolases"/>
    <property type="match status" value="1"/>
</dbReference>
<evidence type="ECO:0000259" key="14">
    <source>
        <dbReference type="PROSITE" id="PS51198"/>
    </source>
</evidence>
<dbReference type="GO" id="GO:0016787">
    <property type="term" value="F:hydrolase activity"/>
    <property type="evidence" value="ECO:0007669"/>
    <property type="project" value="UniProtKB-UniRule"/>
</dbReference>
<comment type="caution">
    <text evidence="16">The sequence shown here is derived from an EMBL/GenBank/DDBJ whole genome shotgun (WGS) entry which is preliminary data.</text>
</comment>
<dbReference type="InterPro" id="IPR027417">
    <property type="entry name" value="P-loop_NTPase"/>
</dbReference>
<feature type="domain" description="UvrD-like helicase ATP-binding" evidence="14">
    <location>
        <begin position="7"/>
        <end position="283"/>
    </location>
</feature>
<dbReference type="GO" id="GO:0003677">
    <property type="term" value="F:DNA binding"/>
    <property type="evidence" value="ECO:0007669"/>
    <property type="project" value="UniProtKB-KW"/>
</dbReference>
<dbReference type="FunFam" id="1.10.10.160:FF:000001">
    <property type="entry name" value="ATP-dependent DNA helicase"/>
    <property type="match status" value="1"/>
</dbReference>
<dbReference type="CDD" id="cd18807">
    <property type="entry name" value="SF1_C_UvrD"/>
    <property type="match status" value="1"/>
</dbReference>
<comment type="catalytic activity">
    <reaction evidence="8">
        <text>Couples ATP hydrolysis with the unwinding of duplex DNA by translocating in the 3'-5' direction.</text>
        <dbReference type="EC" id="5.6.2.4"/>
    </reaction>
</comment>
<keyword evidence="7" id="KW-0413">Isomerase</keyword>
<keyword evidence="3 12" id="KW-0378">Hydrolase</keyword>
<protein>
    <recommendedName>
        <fullName evidence="9">DNA 3'-5' helicase</fullName>
        <ecNumber evidence="9">5.6.2.4</ecNumber>
    </recommendedName>
    <alternativeName>
        <fullName evidence="10">DNA 3'-5' helicase II</fullName>
    </alternativeName>
</protein>
<evidence type="ECO:0000256" key="6">
    <source>
        <dbReference type="ARBA" id="ARBA00023125"/>
    </source>
</evidence>
<dbReference type="GO" id="GO:0005829">
    <property type="term" value="C:cytosol"/>
    <property type="evidence" value="ECO:0007669"/>
    <property type="project" value="TreeGrafter"/>
</dbReference>
<evidence type="ECO:0000313" key="17">
    <source>
        <dbReference type="Proteomes" id="UP001431776"/>
    </source>
</evidence>
<accession>A0AAW6TQT8</accession>